<dbReference type="InterPro" id="IPR025324">
    <property type="entry name" value="DUF4230"/>
</dbReference>
<sequence length="204" mass="23993">MHKTFLYLLLVLLGILISQLWFTKKEKSFHKEETQVILHGIENMSKLIVSEGTFSEVYNYENAKKYFYDTFEFKKSAIVTVNAKVQVSFDLNQLEVEVDSVKRKIILKKIPQEEVNIIPDVKYFDLQQSTFNSFTKEELNQINKSSIRKIRETAEVTYLQLDAKKRLVEELTKIYELSAILGWEVVDETESSFLDNFVKQKPKF</sequence>
<comment type="caution">
    <text evidence="2">The sequence shown here is derived from an EMBL/GenBank/DDBJ whole genome shotgun (WGS) entry which is preliminary data.</text>
</comment>
<proteinExistence type="predicted"/>
<name>A0ABW3XZP6_9FLAO</name>
<feature type="transmembrane region" description="Helical" evidence="1">
    <location>
        <begin position="6"/>
        <end position="22"/>
    </location>
</feature>
<keyword evidence="1" id="KW-0472">Membrane</keyword>
<dbReference type="Proteomes" id="UP001597201">
    <property type="component" value="Unassembled WGS sequence"/>
</dbReference>
<accession>A0ABW3XZP6</accession>
<evidence type="ECO:0000256" key="1">
    <source>
        <dbReference type="SAM" id="Phobius"/>
    </source>
</evidence>
<evidence type="ECO:0000313" key="3">
    <source>
        <dbReference type="Proteomes" id="UP001597201"/>
    </source>
</evidence>
<dbReference type="Pfam" id="PF14014">
    <property type="entry name" value="DUF4230"/>
    <property type="match status" value="1"/>
</dbReference>
<protein>
    <submittedName>
        <fullName evidence="2">DUF4230 domain-containing protein</fullName>
    </submittedName>
</protein>
<gene>
    <name evidence="2" type="ORF">ACFQ39_01815</name>
</gene>
<dbReference type="RefSeq" id="WP_377175837.1">
    <property type="nucleotide sequence ID" value="NZ_JBHTMY010000001.1"/>
</dbReference>
<organism evidence="2 3">
    <name type="scientific">Namhaeicola litoreus</name>
    <dbReference type="NCBI Taxonomy" id="1052145"/>
    <lineage>
        <taxon>Bacteria</taxon>
        <taxon>Pseudomonadati</taxon>
        <taxon>Bacteroidota</taxon>
        <taxon>Flavobacteriia</taxon>
        <taxon>Flavobacteriales</taxon>
        <taxon>Flavobacteriaceae</taxon>
        <taxon>Namhaeicola</taxon>
    </lineage>
</organism>
<keyword evidence="1" id="KW-1133">Transmembrane helix</keyword>
<keyword evidence="1" id="KW-0812">Transmembrane</keyword>
<dbReference type="EMBL" id="JBHTMY010000001">
    <property type="protein sequence ID" value="MFD1314336.1"/>
    <property type="molecule type" value="Genomic_DNA"/>
</dbReference>
<reference evidence="3" key="1">
    <citation type="journal article" date="2019" name="Int. J. Syst. Evol. Microbiol.">
        <title>The Global Catalogue of Microorganisms (GCM) 10K type strain sequencing project: providing services to taxonomists for standard genome sequencing and annotation.</title>
        <authorList>
            <consortium name="The Broad Institute Genomics Platform"/>
            <consortium name="The Broad Institute Genome Sequencing Center for Infectious Disease"/>
            <person name="Wu L."/>
            <person name="Ma J."/>
        </authorList>
    </citation>
    <scope>NUCLEOTIDE SEQUENCE [LARGE SCALE GENOMIC DNA]</scope>
    <source>
        <strain evidence="3">CCUG 61485</strain>
    </source>
</reference>
<keyword evidence="3" id="KW-1185">Reference proteome</keyword>
<evidence type="ECO:0000313" key="2">
    <source>
        <dbReference type="EMBL" id="MFD1314336.1"/>
    </source>
</evidence>